<evidence type="ECO:0000256" key="1">
    <source>
        <dbReference type="SAM" id="Coils"/>
    </source>
</evidence>
<dbReference type="AlphaFoldDB" id="A0AAV5RN34"/>
<reference evidence="2 3" key="1">
    <citation type="journal article" date="2023" name="Elife">
        <title>Identification of key yeast species and microbe-microbe interactions impacting larval growth of Drosophila in the wild.</title>
        <authorList>
            <person name="Mure A."/>
            <person name="Sugiura Y."/>
            <person name="Maeda R."/>
            <person name="Honda K."/>
            <person name="Sakurai N."/>
            <person name="Takahashi Y."/>
            <person name="Watada M."/>
            <person name="Katoh T."/>
            <person name="Gotoh A."/>
            <person name="Gotoh Y."/>
            <person name="Taniguchi I."/>
            <person name="Nakamura K."/>
            <person name="Hayashi T."/>
            <person name="Katayama T."/>
            <person name="Uemura T."/>
            <person name="Hattori Y."/>
        </authorList>
    </citation>
    <scope>NUCLEOTIDE SEQUENCE [LARGE SCALE GENOMIC DNA]</scope>
    <source>
        <strain evidence="2 3">SB-73</strain>
    </source>
</reference>
<organism evidence="2 3">
    <name type="scientific">Starmerella bacillaris</name>
    <name type="common">Yeast</name>
    <name type="synonym">Candida zemplinina</name>
    <dbReference type="NCBI Taxonomy" id="1247836"/>
    <lineage>
        <taxon>Eukaryota</taxon>
        <taxon>Fungi</taxon>
        <taxon>Dikarya</taxon>
        <taxon>Ascomycota</taxon>
        <taxon>Saccharomycotina</taxon>
        <taxon>Dipodascomycetes</taxon>
        <taxon>Dipodascales</taxon>
        <taxon>Trichomonascaceae</taxon>
        <taxon>Starmerella</taxon>
    </lineage>
</organism>
<evidence type="ECO:0000313" key="3">
    <source>
        <dbReference type="Proteomes" id="UP001362899"/>
    </source>
</evidence>
<accession>A0AAV5RN34</accession>
<name>A0AAV5RN34_STABA</name>
<dbReference type="EMBL" id="BTGC01000008">
    <property type="protein sequence ID" value="GMM52667.1"/>
    <property type="molecule type" value="Genomic_DNA"/>
</dbReference>
<dbReference type="Proteomes" id="UP001362899">
    <property type="component" value="Unassembled WGS sequence"/>
</dbReference>
<proteinExistence type="predicted"/>
<evidence type="ECO:0000313" key="2">
    <source>
        <dbReference type="EMBL" id="GMM52667.1"/>
    </source>
</evidence>
<comment type="caution">
    <text evidence="2">The sequence shown here is derived from an EMBL/GenBank/DDBJ whole genome shotgun (WGS) entry which is preliminary data.</text>
</comment>
<keyword evidence="3" id="KW-1185">Reference proteome</keyword>
<protein>
    <submittedName>
        <fullName evidence="2">Uncharacterized protein</fullName>
    </submittedName>
</protein>
<sequence length="98" mass="11533">MDKLRKSVHELSTEFEELLSKVSQSVSTVSDHYYEESVDRIHTSETGVLEESVKLRSQISDILADNKQLRLKLEQLQQILYITEDLKNEVRDLEERLR</sequence>
<feature type="coiled-coil region" evidence="1">
    <location>
        <begin position="59"/>
        <end position="96"/>
    </location>
</feature>
<keyword evidence="1" id="KW-0175">Coiled coil</keyword>
<gene>
    <name evidence="2" type="ORF">DASB73_036300</name>
</gene>